<dbReference type="InterPro" id="IPR005940">
    <property type="entry name" value="Anthranilate_Pribosyl_Tfrase"/>
</dbReference>
<evidence type="ECO:0000313" key="5">
    <source>
        <dbReference type="EMBL" id="VAW01168.1"/>
    </source>
</evidence>
<dbReference type="InterPro" id="IPR036320">
    <property type="entry name" value="Glycosyl_Trfase_fam3_N_dom_sf"/>
</dbReference>
<accession>A0A3B0S830</accession>
<evidence type="ECO:0000259" key="3">
    <source>
        <dbReference type="Pfam" id="PF00591"/>
    </source>
</evidence>
<evidence type="ECO:0000256" key="1">
    <source>
        <dbReference type="ARBA" id="ARBA00022676"/>
    </source>
</evidence>
<keyword evidence="1 5" id="KW-0328">Glycosyltransferase</keyword>
<dbReference type="GO" id="GO:0005829">
    <property type="term" value="C:cytosol"/>
    <property type="evidence" value="ECO:0007669"/>
    <property type="project" value="TreeGrafter"/>
</dbReference>
<dbReference type="PANTHER" id="PTHR43285:SF2">
    <property type="entry name" value="ANTHRANILATE PHOSPHORIBOSYLTRANSFERASE"/>
    <property type="match status" value="1"/>
</dbReference>
<dbReference type="InterPro" id="IPR000312">
    <property type="entry name" value="Glycosyl_Trfase_fam3"/>
</dbReference>
<dbReference type="Gene3D" id="3.40.1030.10">
    <property type="entry name" value="Nucleoside phosphorylase/phosphoribosyltransferase catalytic domain"/>
    <property type="match status" value="1"/>
</dbReference>
<dbReference type="GO" id="GO:0004048">
    <property type="term" value="F:anthranilate phosphoribosyltransferase activity"/>
    <property type="evidence" value="ECO:0007669"/>
    <property type="project" value="UniProtKB-EC"/>
</dbReference>
<organism evidence="5">
    <name type="scientific">hydrothermal vent metagenome</name>
    <dbReference type="NCBI Taxonomy" id="652676"/>
    <lineage>
        <taxon>unclassified sequences</taxon>
        <taxon>metagenomes</taxon>
        <taxon>ecological metagenomes</taxon>
    </lineage>
</organism>
<dbReference type="NCBIfam" id="NF006564">
    <property type="entry name" value="PRK09071.1"/>
    <property type="match status" value="1"/>
</dbReference>
<keyword evidence="2 5" id="KW-0808">Transferase</keyword>
<feature type="domain" description="Glycosyl transferase family 3 N-terminal" evidence="4">
    <location>
        <begin position="18"/>
        <end position="72"/>
    </location>
</feature>
<name>A0A3B0S830_9ZZZZ</name>
<protein>
    <submittedName>
        <fullName evidence="5">Anthranilate phosphoribosyltransferase like</fullName>
        <ecNumber evidence="5">2.4.2.18</ecNumber>
    </submittedName>
</protein>
<reference evidence="5" key="1">
    <citation type="submission" date="2018-06" db="EMBL/GenBank/DDBJ databases">
        <authorList>
            <person name="Zhirakovskaya E."/>
        </authorList>
    </citation>
    <scope>NUCLEOTIDE SEQUENCE</scope>
</reference>
<sequence length="334" mass="37152">MQKQHPFSKFIAILARGKTRQRHLTLQEATEAMAMLVGGAAEPEQLGAFLMLQRLMEETSEEIAGFALGSRQAMQFPADMPKVDVDWSSYAGKKRQLPWFILSALVLARNGHKVFMHGTEGHTPGRVYTRECLGALGIPVAESYEAAAKHIRTSNFAYMPLEVISQPLRDMINLRPVLGLRSPVHSFTRMLNPFNAPVMLNGIFHRGFMDIHAGAAVILEQPHMCVFRGEGGEPERRPGKTCEVWSVHDGKISEERWPAILEDPRQAPDENMNIDDLAAIWHGTQQNEYAEAAVCGTLAIALRTMQLADSIGQAEDMARKMWNERDKAVVPAAA</sequence>
<dbReference type="GO" id="GO:0000162">
    <property type="term" value="P:L-tryptophan biosynthetic process"/>
    <property type="evidence" value="ECO:0007669"/>
    <property type="project" value="InterPro"/>
</dbReference>
<dbReference type="SUPFAM" id="SSF52418">
    <property type="entry name" value="Nucleoside phosphorylase/phosphoribosyltransferase catalytic domain"/>
    <property type="match status" value="1"/>
</dbReference>
<dbReference type="Gene3D" id="1.20.970.10">
    <property type="entry name" value="Transferase, Pyrimidine Nucleoside Phosphorylase, Chain C"/>
    <property type="match status" value="1"/>
</dbReference>
<gene>
    <name evidence="5" type="ORF">MNBD_ALPHA08-2358</name>
</gene>
<dbReference type="Pfam" id="PF00591">
    <property type="entry name" value="Glycos_transf_3"/>
    <property type="match status" value="1"/>
</dbReference>
<dbReference type="AlphaFoldDB" id="A0A3B0S830"/>
<dbReference type="SUPFAM" id="SSF47648">
    <property type="entry name" value="Nucleoside phosphorylase/phosphoribosyltransferase N-terminal domain"/>
    <property type="match status" value="1"/>
</dbReference>
<evidence type="ECO:0000259" key="4">
    <source>
        <dbReference type="Pfam" id="PF02885"/>
    </source>
</evidence>
<dbReference type="EMBL" id="UOEC01000184">
    <property type="protein sequence ID" value="VAW01168.1"/>
    <property type="molecule type" value="Genomic_DNA"/>
</dbReference>
<evidence type="ECO:0000256" key="2">
    <source>
        <dbReference type="ARBA" id="ARBA00022679"/>
    </source>
</evidence>
<dbReference type="InterPro" id="IPR035902">
    <property type="entry name" value="Nuc_phospho_transferase"/>
</dbReference>
<dbReference type="InterPro" id="IPR017459">
    <property type="entry name" value="Glycosyl_Trfase_fam3_N_dom"/>
</dbReference>
<feature type="domain" description="Glycosyl transferase family 3" evidence="3">
    <location>
        <begin position="103"/>
        <end position="256"/>
    </location>
</feature>
<dbReference type="Pfam" id="PF02885">
    <property type="entry name" value="Glycos_trans_3N"/>
    <property type="match status" value="1"/>
</dbReference>
<dbReference type="PANTHER" id="PTHR43285">
    <property type="entry name" value="ANTHRANILATE PHOSPHORIBOSYLTRANSFERASE"/>
    <property type="match status" value="1"/>
</dbReference>
<proteinExistence type="predicted"/>
<dbReference type="EC" id="2.4.2.18" evidence="5"/>